<reference evidence="2" key="1">
    <citation type="submission" date="2024-02" db="EMBL/GenBank/DDBJ databases">
        <title>Genome sequences of strain Gemmobacter sp. JM10B15.</title>
        <authorList>
            <person name="Zhang M."/>
        </authorList>
    </citation>
    <scope>NUCLEOTIDE SEQUENCE</scope>
    <source>
        <strain evidence="2">JM10B15</strain>
    </source>
</reference>
<accession>A0ABU8BSR4</accession>
<keyword evidence="1" id="KW-1133">Transmembrane helix</keyword>
<protein>
    <submittedName>
        <fullName evidence="2">Rod shape-determining protein MreD</fullName>
    </submittedName>
</protein>
<dbReference type="RefSeq" id="WP_335419493.1">
    <property type="nucleotide sequence ID" value="NZ_JBALHR010000002.1"/>
</dbReference>
<sequence length="179" mass="19984">MGDPLRRDVLLHRAIYVAVALFMLFLRLLPLDSTAGRLPGPDILLCLTLAWVLRRPDYVPVLLIATVVLLEDLLLMRPPGLWTALVVLGSEVLRSRLALTRELSFLMEWLFIAMLMLAMFFLYRLAFAVTALPQPGFGFAMAQVLASILVYPLVVGLSRITLGVHKPGMGELDDMGRRL</sequence>
<keyword evidence="1" id="KW-0812">Transmembrane</keyword>
<feature type="transmembrane region" description="Helical" evidence="1">
    <location>
        <begin position="103"/>
        <end position="125"/>
    </location>
</feature>
<dbReference type="Proteomes" id="UP001431963">
    <property type="component" value="Unassembled WGS sequence"/>
</dbReference>
<feature type="transmembrane region" description="Helical" evidence="1">
    <location>
        <begin position="9"/>
        <end position="29"/>
    </location>
</feature>
<evidence type="ECO:0000313" key="2">
    <source>
        <dbReference type="EMBL" id="MEH7827154.1"/>
    </source>
</evidence>
<name>A0ABU8BSR4_9RHOB</name>
<organism evidence="2 3">
    <name type="scientific">Gemmobacter denitrificans</name>
    <dbReference type="NCBI Taxonomy" id="3123040"/>
    <lineage>
        <taxon>Bacteria</taxon>
        <taxon>Pseudomonadati</taxon>
        <taxon>Pseudomonadota</taxon>
        <taxon>Alphaproteobacteria</taxon>
        <taxon>Rhodobacterales</taxon>
        <taxon>Paracoccaceae</taxon>
        <taxon>Gemmobacter</taxon>
    </lineage>
</organism>
<dbReference type="EMBL" id="JBALHR010000002">
    <property type="protein sequence ID" value="MEH7827154.1"/>
    <property type="molecule type" value="Genomic_DNA"/>
</dbReference>
<proteinExistence type="predicted"/>
<evidence type="ECO:0000256" key="1">
    <source>
        <dbReference type="SAM" id="Phobius"/>
    </source>
</evidence>
<comment type="caution">
    <text evidence="2">The sequence shown here is derived from an EMBL/GenBank/DDBJ whole genome shotgun (WGS) entry which is preliminary data.</text>
</comment>
<keyword evidence="1" id="KW-0472">Membrane</keyword>
<feature type="transmembrane region" description="Helical" evidence="1">
    <location>
        <begin position="137"/>
        <end position="157"/>
    </location>
</feature>
<evidence type="ECO:0000313" key="3">
    <source>
        <dbReference type="Proteomes" id="UP001431963"/>
    </source>
</evidence>
<gene>
    <name evidence="2" type="ORF">V6590_03260</name>
</gene>
<keyword evidence="3" id="KW-1185">Reference proteome</keyword>